<organism evidence="7 8">
    <name type="scientific">Cyclotella cryptica</name>
    <dbReference type="NCBI Taxonomy" id="29204"/>
    <lineage>
        <taxon>Eukaryota</taxon>
        <taxon>Sar</taxon>
        <taxon>Stramenopiles</taxon>
        <taxon>Ochrophyta</taxon>
        <taxon>Bacillariophyta</taxon>
        <taxon>Coscinodiscophyceae</taxon>
        <taxon>Thalassiosirophycidae</taxon>
        <taxon>Stephanodiscales</taxon>
        <taxon>Stephanodiscaceae</taxon>
        <taxon>Cyclotella</taxon>
    </lineage>
</organism>
<dbReference type="EMBL" id="JABMIG020000069">
    <property type="protein sequence ID" value="KAL3795636.1"/>
    <property type="molecule type" value="Genomic_DNA"/>
</dbReference>
<dbReference type="FunFam" id="1.10.10.10:FF:000286">
    <property type="entry name" value="Heat shock transcription factor"/>
    <property type="match status" value="1"/>
</dbReference>
<dbReference type="Gene3D" id="1.10.10.10">
    <property type="entry name" value="Winged helix-like DNA-binding domain superfamily/Winged helix DNA-binding domain"/>
    <property type="match status" value="1"/>
</dbReference>
<evidence type="ECO:0000256" key="4">
    <source>
        <dbReference type="RuleBase" id="RU004020"/>
    </source>
</evidence>
<dbReference type="SMART" id="SM00415">
    <property type="entry name" value="HSF"/>
    <property type="match status" value="1"/>
</dbReference>
<evidence type="ECO:0000313" key="7">
    <source>
        <dbReference type="EMBL" id="KAL3795636.1"/>
    </source>
</evidence>
<feature type="compositionally biased region" description="Low complexity" evidence="5">
    <location>
        <begin position="120"/>
        <end position="130"/>
    </location>
</feature>
<dbReference type="InterPro" id="IPR036388">
    <property type="entry name" value="WH-like_DNA-bd_sf"/>
</dbReference>
<comment type="caution">
    <text evidence="7">The sequence shown here is derived from an EMBL/GenBank/DDBJ whole genome shotgun (WGS) entry which is preliminary data.</text>
</comment>
<feature type="region of interest" description="Disordered" evidence="5">
    <location>
        <begin position="1"/>
        <end position="56"/>
    </location>
</feature>
<evidence type="ECO:0000313" key="8">
    <source>
        <dbReference type="Proteomes" id="UP001516023"/>
    </source>
</evidence>
<comment type="similarity">
    <text evidence="4">Belongs to the HSF family.</text>
</comment>
<dbReference type="PRINTS" id="PR00056">
    <property type="entry name" value="HSFDOMAIN"/>
</dbReference>
<evidence type="ECO:0000256" key="5">
    <source>
        <dbReference type="SAM" id="MobiDB-lite"/>
    </source>
</evidence>
<feature type="compositionally biased region" description="Polar residues" evidence="5">
    <location>
        <begin position="99"/>
        <end position="109"/>
    </location>
</feature>
<name>A0ABD3Q7V3_9STRA</name>
<evidence type="ECO:0000256" key="2">
    <source>
        <dbReference type="ARBA" id="ARBA00023125"/>
    </source>
</evidence>
<feature type="region of interest" description="Disordered" evidence="5">
    <location>
        <begin position="90"/>
        <end position="132"/>
    </location>
</feature>
<keyword evidence="2" id="KW-0238">DNA-binding</keyword>
<dbReference type="PANTHER" id="PTHR10015:SF206">
    <property type="entry name" value="HSF-TYPE DNA-BINDING DOMAIN-CONTAINING PROTEIN"/>
    <property type="match status" value="1"/>
</dbReference>
<dbReference type="InterPro" id="IPR036390">
    <property type="entry name" value="WH_DNA-bd_sf"/>
</dbReference>
<proteinExistence type="inferred from homology"/>
<evidence type="ECO:0000256" key="1">
    <source>
        <dbReference type="ARBA" id="ARBA00004123"/>
    </source>
</evidence>
<feature type="domain" description="HSF-type DNA-binding" evidence="6">
    <location>
        <begin position="153"/>
        <end position="246"/>
    </location>
</feature>
<sequence length="605" mass="63253">MLKEEVLPSSLSDNGSSKGPCDAVTNNSDNSNAASIQRPLQHGIVSSENSVASNSATFPKHHAAALAASVAADHSAPAPGSNIAPAIHRVSEPYESRRSPPTVSENCTPTEEEKKENDGNDSVNNNANGSPCPLSSDANNALLLHMAAPPHHPVAEFLFQLTKMLTDDNSEYIEWKNSSILVHDPPGLEKRILPKYFRHSNYSSFQRQMNYFGFRKIAGKGKMAACSYVNEHAKEDISSLLYIKRKKTSLSGSAAKLLAQANKLNIQQDAISASGAFGAMNTMMMMNGMNPNTVMMNGMAANTTGGGMMGINANQLALLQQQQLMLQQNQNQNSLLGGMGGGGMGLNGLQGMNGLQGTNGIQGIGINGIPNMYASKLGPSAGASVNKPAFMRDQQQIMAQLQHAHAYASGGLPGTSMGNNVSSQSFMNNFGNVFPSSANSAAILTNDQGNLYSAASAPSSEWKMSNCGGNATNPQALLLQQAAAAATGFGGLPQGGNGLGQGMGENPDDMRRINSAANLRSFINQQISLFSENGSQAPGAPNGGASMNMASTGRSLGLSPSMAGMSESMPSNLPQGLSYEQLLQLNGMANGACAGGDSQQFFHKI</sequence>
<accession>A0ABD3Q7V3</accession>
<evidence type="ECO:0000256" key="3">
    <source>
        <dbReference type="ARBA" id="ARBA00023242"/>
    </source>
</evidence>
<keyword evidence="3" id="KW-0539">Nucleus</keyword>
<dbReference type="GO" id="GO:0005634">
    <property type="term" value="C:nucleus"/>
    <property type="evidence" value="ECO:0007669"/>
    <property type="project" value="UniProtKB-SubCell"/>
</dbReference>
<protein>
    <recommendedName>
        <fullName evidence="6">HSF-type DNA-binding domain-containing protein</fullName>
    </recommendedName>
</protein>
<comment type="subcellular location">
    <subcellularLocation>
        <location evidence="1">Nucleus</location>
    </subcellularLocation>
</comment>
<dbReference type="Pfam" id="PF00447">
    <property type="entry name" value="HSF_DNA-bind"/>
    <property type="match status" value="1"/>
</dbReference>
<evidence type="ECO:0000259" key="6">
    <source>
        <dbReference type="SMART" id="SM00415"/>
    </source>
</evidence>
<gene>
    <name evidence="7" type="ORF">HJC23_002043</name>
</gene>
<reference evidence="7 8" key="1">
    <citation type="journal article" date="2020" name="G3 (Bethesda)">
        <title>Improved Reference Genome for Cyclotella cryptica CCMP332, a Model for Cell Wall Morphogenesis, Salinity Adaptation, and Lipid Production in Diatoms (Bacillariophyta).</title>
        <authorList>
            <person name="Roberts W.R."/>
            <person name="Downey K.M."/>
            <person name="Ruck E.C."/>
            <person name="Traller J.C."/>
            <person name="Alverson A.J."/>
        </authorList>
    </citation>
    <scope>NUCLEOTIDE SEQUENCE [LARGE SCALE GENOMIC DNA]</scope>
    <source>
        <strain evidence="7 8">CCMP332</strain>
    </source>
</reference>
<feature type="compositionally biased region" description="Low complexity" evidence="5">
    <location>
        <begin position="45"/>
        <end position="56"/>
    </location>
</feature>
<dbReference type="GO" id="GO:0003677">
    <property type="term" value="F:DNA binding"/>
    <property type="evidence" value="ECO:0007669"/>
    <property type="project" value="UniProtKB-KW"/>
</dbReference>
<dbReference type="SUPFAM" id="SSF46785">
    <property type="entry name" value="Winged helix' DNA-binding domain"/>
    <property type="match status" value="1"/>
</dbReference>
<dbReference type="Proteomes" id="UP001516023">
    <property type="component" value="Unassembled WGS sequence"/>
</dbReference>
<keyword evidence="8" id="KW-1185">Reference proteome</keyword>
<dbReference type="AlphaFoldDB" id="A0ABD3Q7V3"/>
<feature type="region of interest" description="Disordered" evidence="5">
    <location>
        <begin position="533"/>
        <end position="556"/>
    </location>
</feature>
<dbReference type="PANTHER" id="PTHR10015">
    <property type="entry name" value="HEAT SHOCK TRANSCRIPTION FACTOR"/>
    <property type="match status" value="1"/>
</dbReference>
<feature type="compositionally biased region" description="Polar residues" evidence="5">
    <location>
        <begin position="24"/>
        <end position="35"/>
    </location>
</feature>
<dbReference type="InterPro" id="IPR000232">
    <property type="entry name" value="HSF_DNA-bd"/>
</dbReference>